<keyword evidence="5 9" id="KW-0418">Kinase</keyword>
<protein>
    <recommendedName>
        <fullName evidence="2">histidine kinase</fullName>
        <ecNumber evidence="2">2.7.13.3</ecNumber>
    </recommendedName>
</protein>
<dbReference type="InterPro" id="IPR004358">
    <property type="entry name" value="Sig_transdc_His_kin-like_C"/>
</dbReference>
<dbReference type="Pfam" id="PF02518">
    <property type="entry name" value="HATPase_c"/>
    <property type="match status" value="1"/>
</dbReference>
<evidence type="ECO:0000256" key="3">
    <source>
        <dbReference type="ARBA" id="ARBA00022553"/>
    </source>
</evidence>
<dbReference type="SMART" id="SM00448">
    <property type="entry name" value="REC"/>
    <property type="match status" value="1"/>
</dbReference>
<comment type="caution">
    <text evidence="9">The sequence shown here is derived from an EMBL/GenBank/DDBJ whole genome shotgun (WGS) entry which is preliminary data.</text>
</comment>
<dbReference type="SUPFAM" id="SSF47384">
    <property type="entry name" value="Homodimeric domain of signal transducing histidine kinase"/>
    <property type="match status" value="1"/>
</dbReference>
<feature type="domain" description="Response regulatory" evidence="8">
    <location>
        <begin position="9"/>
        <end position="125"/>
    </location>
</feature>
<dbReference type="Pfam" id="PF00512">
    <property type="entry name" value="HisKA"/>
    <property type="match status" value="1"/>
</dbReference>
<dbReference type="CDD" id="cd00082">
    <property type="entry name" value="HisKA"/>
    <property type="match status" value="1"/>
</dbReference>
<dbReference type="InterPro" id="IPR005467">
    <property type="entry name" value="His_kinase_dom"/>
</dbReference>
<dbReference type="SMART" id="SM00388">
    <property type="entry name" value="HisKA"/>
    <property type="match status" value="1"/>
</dbReference>
<dbReference type="EC" id="2.7.13.3" evidence="2"/>
<dbReference type="PROSITE" id="PS50109">
    <property type="entry name" value="HIS_KIN"/>
    <property type="match status" value="1"/>
</dbReference>
<evidence type="ECO:0000256" key="5">
    <source>
        <dbReference type="ARBA" id="ARBA00022777"/>
    </source>
</evidence>
<evidence type="ECO:0000259" key="8">
    <source>
        <dbReference type="PROSITE" id="PS50110"/>
    </source>
</evidence>
<keyword evidence="4" id="KW-0808">Transferase</keyword>
<reference evidence="9 10" key="1">
    <citation type="submission" date="2014-02" db="EMBL/GenBank/DDBJ databases">
        <title>The small core and large imbalanced accessory genome model reveals a collaborative survival strategy of Sorangium cellulosum strains in nature.</title>
        <authorList>
            <person name="Han K."/>
            <person name="Peng R."/>
            <person name="Blom J."/>
            <person name="Li Y.-Z."/>
        </authorList>
    </citation>
    <scope>NUCLEOTIDE SEQUENCE [LARGE SCALE GENOMIC DNA]</scope>
    <source>
        <strain evidence="9 10">So0157-25</strain>
    </source>
</reference>
<dbReference type="InterPro" id="IPR001789">
    <property type="entry name" value="Sig_transdc_resp-reg_receiver"/>
</dbReference>
<keyword evidence="3 6" id="KW-0597">Phosphoprotein</keyword>
<evidence type="ECO:0000259" key="7">
    <source>
        <dbReference type="PROSITE" id="PS50109"/>
    </source>
</evidence>
<evidence type="ECO:0000313" key="9">
    <source>
        <dbReference type="EMBL" id="KYF56160.1"/>
    </source>
</evidence>
<dbReference type="Proteomes" id="UP000075420">
    <property type="component" value="Unassembled WGS sequence"/>
</dbReference>
<dbReference type="Pfam" id="PF00072">
    <property type="entry name" value="Response_reg"/>
    <property type="match status" value="1"/>
</dbReference>
<dbReference type="SUPFAM" id="SSF52172">
    <property type="entry name" value="CheY-like"/>
    <property type="match status" value="1"/>
</dbReference>
<organism evidence="9 10">
    <name type="scientific">Sorangium cellulosum</name>
    <name type="common">Polyangium cellulosum</name>
    <dbReference type="NCBI Taxonomy" id="56"/>
    <lineage>
        <taxon>Bacteria</taxon>
        <taxon>Pseudomonadati</taxon>
        <taxon>Myxococcota</taxon>
        <taxon>Polyangia</taxon>
        <taxon>Polyangiales</taxon>
        <taxon>Polyangiaceae</taxon>
        <taxon>Sorangium</taxon>
    </lineage>
</organism>
<gene>
    <name evidence="9" type="ORF">BE08_28470</name>
</gene>
<dbReference type="InterPro" id="IPR036890">
    <property type="entry name" value="HATPase_C_sf"/>
</dbReference>
<dbReference type="SUPFAM" id="SSF55874">
    <property type="entry name" value="ATPase domain of HSP90 chaperone/DNA topoisomerase II/histidine kinase"/>
    <property type="match status" value="1"/>
</dbReference>
<dbReference type="PANTHER" id="PTHR43047:SF72">
    <property type="entry name" value="OSMOSENSING HISTIDINE PROTEIN KINASE SLN1"/>
    <property type="match status" value="1"/>
</dbReference>
<dbReference type="SMART" id="SM00387">
    <property type="entry name" value="HATPase_c"/>
    <property type="match status" value="1"/>
</dbReference>
<dbReference type="CDD" id="cd00075">
    <property type="entry name" value="HATPase"/>
    <property type="match status" value="1"/>
</dbReference>
<dbReference type="InterPro" id="IPR011006">
    <property type="entry name" value="CheY-like_superfamily"/>
</dbReference>
<dbReference type="GO" id="GO:0009927">
    <property type="term" value="F:histidine phosphotransfer kinase activity"/>
    <property type="evidence" value="ECO:0007669"/>
    <property type="project" value="TreeGrafter"/>
</dbReference>
<dbReference type="Gene3D" id="3.30.565.10">
    <property type="entry name" value="Histidine kinase-like ATPase, C-terminal domain"/>
    <property type="match status" value="1"/>
</dbReference>
<feature type="modified residue" description="4-aspartylphosphate" evidence="6">
    <location>
        <position position="58"/>
    </location>
</feature>
<dbReference type="InterPro" id="IPR036097">
    <property type="entry name" value="HisK_dim/P_sf"/>
</dbReference>
<evidence type="ECO:0000256" key="4">
    <source>
        <dbReference type="ARBA" id="ARBA00022679"/>
    </source>
</evidence>
<proteinExistence type="predicted"/>
<dbReference type="GO" id="GO:0000155">
    <property type="term" value="F:phosphorelay sensor kinase activity"/>
    <property type="evidence" value="ECO:0007669"/>
    <property type="project" value="InterPro"/>
</dbReference>
<dbReference type="GO" id="GO:0005886">
    <property type="term" value="C:plasma membrane"/>
    <property type="evidence" value="ECO:0007669"/>
    <property type="project" value="TreeGrafter"/>
</dbReference>
<dbReference type="PROSITE" id="PS50110">
    <property type="entry name" value="RESPONSE_REGULATORY"/>
    <property type="match status" value="1"/>
</dbReference>
<evidence type="ECO:0000313" key="10">
    <source>
        <dbReference type="Proteomes" id="UP000075420"/>
    </source>
</evidence>
<dbReference type="AlphaFoldDB" id="A0A150PKK3"/>
<evidence type="ECO:0000256" key="2">
    <source>
        <dbReference type="ARBA" id="ARBA00012438"/>
    </source>
</evidence>
<dbReference type="EMBL" id="JELY01001332">
    <property type="protein sequence ID" value="KYF56160.1"/>
    <property type="molecule type" value="Genomic_DNA"/>
</dbReference>
<dbReference type="InterPro" id="IPR003661">
    <property type="entry name" value="HisK_dim/P_dom"/>
</dbReference>
<dbReference type="InterPro" id="IPR003594">
    <property type="entry name" value="HATPase_dom"/>
</dbReference>
<evidence type="ECO:0000256" key="6">
    <source>
        <dbReference type="PROSITE-ProRule" id="PRU00169"/>
    </source>
</evidence>
<feature type="domain" description="Histidine kinase" evidence="7">
    <location>
        <begin position="161"/>
        <end position="376"/>
    </location>
</feature>
<dbReference type="PRINTS" id="PR00344">
    <property type="entry name" value="BCTRLSENSOR"/>
</dbReference>
<evidence type="ECO:0000256" key="1">
    <source>
        <dbReference type="ARBA" id="ARBA00000085"/>
    </source>
</evidence>
<comment type="catalytic activity">
    <reaction evidence="1">
        <text>ATP + protein L-histidine = ADP + protein N-phospho-L-histidine.</text>
        <dbReference type="EC" id="2.7.13.3"/>
    </reaction>
</comment>
<name>A0A150PKK3_SORCE</name>
<dbReference type="PANTHER" id="PTHR43047">
    <property type="entry name" value="TWO-COMPONENT HISTIDINE PROTEIN KINASE"/>
    <property type="match status" value="1"/>
</dbReference>
<dbReference type="Gene3D" id="3.40.50.2300">
    <property type="match status" value="1"/>
</dbReference>
<accession>A0A150PKK3</accession>
<sequence length="376" mass="41434">MVQQESRSRVLVVDDNAQNRALAQATLEDDGYEVVLAVSGEEAIAQFERHRPDCVLLDVRMPGMDGLAVCARIRSLPDGAGTPIVFLTALRDVDTFDSALRAGGDDFLTKPVRPSELLVRVQAALRLRRLGAELREHVELVRQQRDALMRLQLQKEQLTAFVVHDLKNPVSSMDLHAQFLLRDRALPEQARDSARHIRAEARSLLRLIYNLLDISKSEEGRLAPERARVDLRALVLEVFAALELRASSRSIALREAIEAPAVQADPDLLRRTIENLLENAIPHAPVGTAVTVSAVKDGAEVEIRVADSGPGVPAEMRERVFDRFVQLGGDATVVRRGGRGLGLAFCKMAVEAHGGRIWVEDNAPGAIFCVRLPDEE</sequence>
<dbReference type="Gene3D" id="1.10.287.130">
    <property type="match status" value="1"/>
</dbReference>